<name>A0A6L2KIE8_TANCI</name>
<dbReference type="EMBL" id="BKCJ010002538">
    <property type="protein sequence ID" value="GEU49253.1"/>
    <property type="molecule type" value="Genomic_DNA"/>
</dbReference>
<feature type="compositionally biased region" description="Basic and acidic residues" evidence="1">
    <location>
        <begin position="51"/>
        <end position="70"/>
    </location>
</feature>
<reference evidence="2" key="1">
    <citation type="journal article" date="2019" name="Sci. Rep.">
        <title>Draft genome of Tanacetum cinerariifolium, the natural source of mosquito coil.</title>
        <authorList>
            <person name="Yamashiro T."/>
            <person name="Shiraishi A."/>
            <person name="Satake H."/>
            <person name="Nakayama K."/>
        </authorList>
    </citation>
    <scope>NUCLEOTIDE SEQUENCE</scope>
</reference>
<sequence>MDKMEENKSYLRADYKKELYNALVKSYNTNKDLFDTYGTSRSRHKSSGKSAHAEEPSHTVDDSERQRVDFRPPQTWFSDTARAEKPRTSFDELMDTPIDFSAFFLNQLKIPNLTQEILVGPAFNLLKGTCKSLTELEYHFEECSKATTERID</sequence>
<organism evidence="2">
    <name type="scientific">Tanacetum cinerariifolium</name>
    <name type="common">Dalmatian daisy</name>
    <name type="synonym">Chrysanthemum cinerariifolium</name>
    <dbReference type="NCBI Taxonomy" id="118510"/>
    <lineage>
        <taxon>Eukaryota</taxon>
        <taxon>Viridiplantae</taxon>
        <taxon>Streptophyta</taxon>
        <taxon>Embryophyta</taxon>
        <taxon>Tracheophyta</taxon>
        <taxon>Spermatophyta</taxon>
        <taxon>Magnoliopsida</taxon>
        <taxon>eudicotyledons</taxon>
        <taxon>Gunneridae</taxon>
        <taxon>Pentapetalae</taxon>
        <taxon>asterids</taxon>
        <taxon>campanulids</taxon>
        <taxon>Asterales</taxon>
        <taxon>Asteraceae</taxon>
        <taxon>Asteroideae</taxon>
        <taxon>Anthemideae</taxon>
        <taxon>Anthemidinae</taxon>
        <taxon>Tanacetum</taxon>
    </lineage>
</organism>
<proteinExistence type="predicted"/>
<comment type="caution">
    <text evidence="2">The sequence shown here is derived from an EMBL/GenBank/DDBJ whole genome shotgun (WGS) entry which is preliminary data.</text>
</comment>
<dbReference type="AlphaFoldDB" id="A0A6L2KIE8"/>
<evidence type="ECO:0000313" key="2">
    <source>
        <dbReference type="EMBL" id="GEU49253.1"/>
    </source>
</evidence>
<gene>
    <name evidence="2" type="ORF">Tci_021231</name>
</gene>
<protein>
    <submittedName>
        <fullName evidence="2">Uncharacterized protein</fullName>
    </submittedName>
</protein>
<feature type="region of interest" description="Disordered" evidence="1">
    <location>
        <begin position="32"/>
        <end position="83"/>
    </location>
</feature>
<evidence type="ECO:0000256" key="1">
    <source>
        <dbReference type="SAM" id="MobiDB-lite"/>
    </source>
</evidence>
<accession>A0A6L2KIE8</accession>